<sequence>MITVRSAQPGDGDVLGEIHALSWGVSHGPLCTPKVAAAGVEERRSKWHGILAEDADTILLARLNERPGAFARYGASTSRPGSAEIHTFFAHPDVWGSGIATALLEAVLERVGEAGYADVHLWTLRDSAQARRFYAKNGFAETGRTHDHDFGEGAPLVLVELERAVPGR</sequence>
<gene>
    <name evidence="4" type="ORF">E1267_03370</name>
</gene>
<keyword evidence="1 4" id="KW-0808">Transferase</keyword>
<evidence type="ECO:0000259" key="3">
    <source>
        <dbReference type="PROSITE" id="PS51186"/>
    </source>
</evidence>
<proteinExistence type="predicted"/>
<dbReference type="SUPFAM" id="SSF55729">
    <property type="entry name" value="Acyl-CoA N-acyltransferases (Nat)"/>
    <property type="match status" value="1"/>
</dbReference>
<dbReference type="PANTHER" id="PTHR43877">
    <property type="entry name" value="AMINOALKYLPHOSPHONATE N-ACETYLTRANSFERASE-RELATED-RELATED"/>
    <property type="match status" value="1"/>
</dbReference>
<keyword evidence="5" id="KW-1185">Reference proteome</keyword>
<dbReference type="InterPro" id="IPR016181">
    <property type="entry name" value="Acyl_CoA_acyltransferase"/>
</dbReference>
<dbReference type="PROSITE" id="PS51186">
    <property type="entry name" value="GNAT"/>
    <property type="match status" value="1"/>
</dbReference>
<dbReference type="Proteomes" id="UP000295157">
    <property type="component" value="Unassembled WGS sequence"/>
</dbReference>
<name>A0A4R4NS40_9ACTN</name>
<dbReference type="InterPro" id="IPR000182">
    <property type="entry name" value="GNAT_dom"/>
</dbReference>
<keyword evidence="2" id="KW-0012">Acyltransferase</keyword>
<protein>
    <submittedName>
        <fullName evidence="4">GNAT family N-acetyltransferase</fullName>
    </submittedName>
</protein>
<evidence type="ECO:0000313" key="4">
    <source>
        <dbReference type="EMBL" id="TDC10800.1"/>
    </source>
</evidence>
<evidence type="ECO:0000256" key="2">
    <source>
        <dbReference type="ARBA" id="ARBA00023315"/>
    </source>
</evidence>
<dbReference type="AlphaFoldDB" id="A0A4R4NS40"/>
<evidence type="ECO:0000256" key="1">
    <source>
        <dbReference type="ARBA" id="ARBA00022679"/>
    </source>
</evidence>
<comment type="caution">
    <text evidence="4">The sequence shown here is derived from an EMBL/GenBank/DDBJ whole genome shotgun (WGS) entry which is preliminary data.</text>
</comment>
<dbReference type="CDD" id="cd04301">
    <property type="entry name" value="NAT_SF"/>
    <property type="match status" value="1"/>
</dbReference>
<evidence type="ECO:0000313" key="5">
    <source>
        <dbReference type="Proteomes" id="UP000295157"/>
    </source>
</evidence>
<accession>A0A4R4NS40</accession>
<organism evidence="4 5">
    <name type="scientific">Nonomuraea longispora</name>
    <dbReference type="NCBI Taxonomy" id="1848320"/>
    <lineage>
        <taxon>Bacteria</taxon>
        <taxon>Bacillati</taxon>
        <taxon>Actinomycetota</taxon>
        <taxon>Actinomycetes</taxon>
        <taxon>Streptosporangiales</taxon>
        <taxon>Streptosporangiaceae</taxon>
        <taxon>Nonomuraea</taxon>
    </lineage>
</organism>
<dbReference type="Gene3D" id="3.40.630.30">
    <property type="match status" value="1"/>
</dbReference>
<dbReference type="OrthoDB" id="5243635at2"/>
<dbReference type="GO" id="GO:0016747">
    <property type="term" value="F:acyltransferase activity, transferring groups other than amino-acyl groups"/>
    <property type="evidence" value="ECO:0007669"/>
    <property type="project" value="InterPro"/>
</dbReference>
<reference evidence="4 5" key="1">
    <citation type="submission" date="2019-02" db="EMBL/GenBank/DDBJ databases">
        <title>Draft genome sequences of novel Actinobacteria.</title>
        <authorList>
            <person name="Sahin N."/>
            <person name="Ay H."/>
            <person name="Saygin H."/>
        </authorList>
    </citation>
    <scope>NUCLEOTIDE SEQUENCE [LARGE SCALE GENOMIC DNA]</scope>
    <source>
        <strain evidence="4 5">KC201</strain>
    </source>
</reference>
<dbReference type="InterPro" id="IPR050832">
    <property type="entry name" value="Bact_Acetyltransf"/>
</dbReference>
<dbReference type="EMBL" id="SMJZ01000006">
    <property type="protein sequence ID" value="TDC10800.1"/>
    <property type="molecule type" value="Genomic_DNA"/>
</dbReference>
<feature type="domain" description="N-acetyltransferase" evidence="3">
    <location>
        <begin position="2"/>
        <end position="166"/>
    </location>
</feature>
<dbReference type="Pfam" id="PF00583">
    <property type="entry name" value="Acetyltransf_1"/>
    <property type="match status" value="1"/>
</dbReference>